<evidence type="ECO:0000259" key="8">
    <source>
        <dbReference type="PROSITE" id="PS50928"/>
    </source>
</evidence>
<dbReference type="Proteomes" id="UP000594468">
    <property type="component" value="Chromosome"/>
</dbReference>
<evidence type="ECO:0000256" key="2">
    <source>
        <dbReference type="ARBA" id="ARBA00022448"/>
    </source>
</evidence>
<gene>
    <name evidence="9" type="ORF">G4Y79_02965</name>
</gene>
<feature type="transmembrane region" description="Helical" evidence="7">
    <location>
        <begin position="115"/>
        <end position="131"/>
    </location>
</feature>
<accession>A0A7S8EAH7</accession>
<dbReference type="PROSITE" id="PS50928">
    <property type="entry name" value="ABC_TM1"/>
    <property type="match status" value="1"/>
</dbReference>
<dbReference type="InterPro" id="IPR000515">
    <property type="entry name" value="MetI-like"/>
</dbReference>
<keyword evidence="5 7" id="KW-1133">Transmembrane helix</keyword>
<organism evidence="9 10">
    <name type="scientific">Phototrophicus methaneseepsis</name>
    <dbReference type="NCBI Taxonomy" id="2710758"/>
    <lineage>
        <taxon>Bacteria</taxon>
        <taxon>Bacillati</taxon>
        <taxon>Chloroflexota</taxon>
        <taxon>Candidatus Thermofontia</taxon>
        <taxon>Phototrophicales</taxon>
        <taxon>Phototrophicaceae</taxon>
        <taxon>Phototrophicus</taxon>
    </lineage>
</organism>
<dbReference type="Gene3D" id="1.10.3720.10">
    <property type="entry name" value="MetI-like"/>
    <property type="match status" value="1"/>
</dbReference>
<feature type="transmembrane region" description="Helical" evidence="7">
    <location>
        <begin position="282"/>
        <end position="301"/>
    </location>
</feature>
<feature type="transmembrane region" description="Helical" evidence="7">
    <location>
        <begin position="228"/>
        <end position="249"/>
    </location>
</feature>
<feature type="transmembrane region" description="Helical" evidence="7">
    <location>
        <begin position="35"/>
        <end position="54"/>
    </location>
</feature>
<dbReference type="PANTHER" id="PTHR43005">
    <property type="entry name" value="BLR7065 PROTEIN"/>
    <property type="match status" value="1"/>
</dbReference>
<evidence type="ECO:0000256" key="6">
    <source>
        <dbReference type="ARBA" id="ARBA00023136"/>
    </source>
</evidence>
<evidence type="ECO:0000313" key="10">
    <source>
        <dbReference type="Proteomes" id="UP000594468"/>
    </source>
</evidence>
<feature type="transmembrane region" description="Helical" evidence="7">
    <location>
        <begin position="173"/>
        <end position="195"/>
    </location>
</feature>
<dbReference type="Pfam" id="PF00528">
    <property type="entry name" value="BPD_transp_1"/>
    <property type="match status" value="1"/>
</dbReference>
<keyword evidence="2 7" id="KW-0813">Transport</keyword>
<protein>
    <submittedName>
        <fullName evidence="9">Sugar ABC transporter permease</fullName>
    </submittedName>
</protein>
<reference evidence="9 10" key="1">
    <citation type="submission" date="2020-02" db="EMBL/GenBank/DDBJ databases">
        <authorList>
            <person name="Zheng R.K."/>
            <person name="Sun C.M."/>
        </authorList>
    </citation>
    <scope>NUCLEOTIDE SEQUENCE [LARGE SCALE GENOMIC DNA]</scope>
    <source>
        <strain evidence="10">rifampicinis</strain>
    </source>
</reference>
<dbReference type="CDD" id="cd06261">
    <property type="entry name" value="TM_PBP2"/>
    <property type="match status" value="1"/>
</dbReference>
<feature type="domain" description="ABC transmembrane type-1" evidence="8">
    <location>
        <begin position="86"/>
        <end position="297"/>
    </location>
</feature>
<name>A0A7S8EAH7_9CHLR</name>
<comment type="subcellular location">
    <subcellularLocation>
        <location evidence="1 7">Cell membrane</location>
        <topology evidence="1 7">Multi-pass membrane protein</topology>
    </subcellularLocation>
</comment>
<comment type="similarity">
    <text evidence="7">Belongs to the binding-protein-dependent transport system permease family.</text>
</comment>
<evidence type="ECO:0000256" key="7">
    <source>
        <dbReference type="RuleBase" id="RU363032"/>
    </source>
</evidence>
<evidence type="ECO:0000256" key="3">
    <source>
        <dbReference type="ARBA" id="ARBA00022475"/>
    </source>
</evidence>
<dbReference type="GO" id="GO:0055085">
    <property type="term" value="P:transmembrane transport"/>
    <property type="evidence" value="ECO:0007669"/>
    <property type="project" value="InterPro"/>
</dbReference>
<dbReference type="AlphaFoldDB" id="A0A7S8EAH7"/>
<keyword evidence="4 7" id="KW-0812">Transmembrane</keyword>
<sequence length="312" mass="34784">MQNVAVLERHEDPQPQTEDRRHLATIRRLLPTPTIVFMIIVTQLPLLVTLAYSLERWNLLRPDRRAFQGLSNYSKIITDPEFWTIIRNTLVLTISVVILTLVAGMILALLLNRNFIGRGIVRTLLITPFLLMPTVSAVLWKNVLFNPAFGLLAALFALLGLPRPDLLAEHPMISVIVIVVWQWTPFMMLILLAGLQSLAQDQVEAAQIDGGSPLAIFRHIVLPHLQRYIELAVLMETLFILSVFGVIFVTTSGGPGIQTTNLSYGIYQEAFQRWDIGGASALGVYAIILANIVMMLFVRVLRRGQNNGGSSA</sequence>
<dbReference type="SUPFAM" id="SSF161098">
    <property type="entry name" value="MetI-like"/>
    <property type="match status" value="1"/>
</dbReference>
<dbReference type="EMBL" id="CP062983">
    <property type="protein sequence ID" value="QPC83357.1"/>
    <property type="molecule type" value="Genomic_DNA"/>
</dbReference>
<dbReference type="PANTHER" id="PTHR43005:SF2">
    <property type="entry name" value="INTEGRAL MEMBRANE SUGAR TRANSPORT PROTEIN"/>
    <property type="match status" value="1"/>
</dbReference>
<evidence type="ECO:0000256" key="1">
    <source>
        <dbReference type="ARBA" id="ARBA00004651"/>
    </source>
</evidence>
<dbReference type="GO" id="GO:0005886">
    <property type="term" value="C:plasma membrane"/>
    <property type="evidence" value="ECO:0007669"/>
    <property type="project" value="UniProtKB-SubCell"/>
</dbReference>
<dbReference type="KEGG" id="pmet:G4Y79_02965"/>
<evidence type="ECO:0000256" key="5">
    <source>
        <dbReference type="ARBA" id="ARBA00022989"/>
    </source>
</evidence>
<dbReference type="RefSeq" id="WP_195171424.1">
    <property type="nucleotide sequence ID" value="NZ_CP062983.1"/>
</dbReference>
<dbReference type="InterPro" id="IPR035906">
    <property type="entry name" value="MetI-like_sf"/>
</dbReference>
<keyword evidence="10" id="KW-1185">Reference proteome</keyword>
<keyword evidence="3" id="KW-1003">Cell membrane</keyword>
<feature type="transmembrane region" description="Helical" evidence="7">
    <location>
        <begin position="90"/>
        <end position="109"/>
    </location>
</feature>
<evidence type="ECO:0000256" key="4">
    <source>
        <dbReference type="ARBA" id="ARBA00022692"/>
    </source>
</evidence>
<feature type="transmembrane region" description="Helical" evidence="7">
    <location>
        <begin position="143"/>
        <end position="161"/>
    </location>
</feature>
<evidence type="ECO:0000313" key="9">
    <source>
        <dbReference type="EMBL" id="QPC83357.1"/>
    </source>
</evidence>
<keyword evidence="6 7" id="KW-0472">Membrane</keyword>
<proteinExistence type="inferred from homology"/>